<accession>A0A8S5VFT2</accession>
<protein>
    <submittedName>
        <fullName evidence="1">Uncharacterized protein</fullName>
    </submittedName>
</protein>
<proteinExistence type="predicted"/>
<reference evidence="1" key="1">
    <citation type="journal article" date="2021" name="Proc. Natl. Acad. Sci. U.S.A.">
        <title>A Catalog of Tens of Thousands of Viruses from Human Metagenomes Reveals Hidden Associations with Chronic Diseases.</title>
        <authorList>
            <person name="Tisza M.J."/>
            <person name="Buck C.B."/>
        </authorList>
    </citation>
    <scope>NUCLEOTIDE SEQUENCE</scope>
    <source>
        <strain evidence="1">CtNHj22</strain>
    </source>
</reference>
<organism evidence="1">
    <name type="scientific">Siphoviridae sp. ctNHj22</name>
    <dbReference type="NCBI Taxonomy" id="2825468"/>
    <lineage>
        <taxon>Viruses</taxon>
        <taxon>Duplodnaviria</taxon>
        <taxon>Heunggongvirae</taxon>
        <taxon>Uroviricota</taxon>
        <taxon>Caudoviricetes</taxon>
    </lineage>
</organism>
<sequence length="142" mass="15701">MILTINLDPVESIPKLYDAIDSITRMVMDAKDNVDNPEIKAARQAIVDNAMKLLGAPVEPQAEKKKLTPREFALAALDFAKPLMKLDPKRTVDALHQLYTLEEGESDNIMKALDALVQTLMQPDVLGFTKSLGMLNATDFGF</sequence>
<dbReference type="EMBL" id="BK016261">
    <property type="protein sequence ID" value="DAG05542.1"/>
    <property type="molecule type" value="Genomic_DNA"/>
</dbReference>
<name>A0A8S5VFT2_9CAUD</name>
<evidence type="ECO:0000313" key="1">
    <source>
        <dbReference type="EMBL" id="DAG05542.1"/>
    </source>
</evidence>